<protein>
    <submittedName>
        <fullName evidence="10">Alkylglycerone-phosphate synthase</fullName>
    </submittedName>
</protein>
<dbReference type="Gene3D" id="3.30.43.10">
    <property type="entry name" value="Uridine Diphospho-n-acetylenolpyruvylglucosamine Reductase, domain 2"/>
    <property type="match status" value="1"/>
</dbReference>
<feature type="domain" description="FAD-binding PCMH-type" evidence="9">
    <location>
        <begin position="103"/>
        <end position="285"/>
    </location>
</feature>
<keyword evidence="3" id="KW-0285">Flavoprotein</keyword>
<dbReference type="Gene3D" id="3.30.70.3450">
    <property type="match status" value="1"/>
</dbReference>
<dbReference type="FunFam" id="1.10.45.10:FF:000001">
    <property type="entry name" value="D-lactate dehydrogenase mitochondrial"/>
    <property type="match status" value="1"/>
</dbReference>
<dbReference type="PROSITE" id="PS51387">
    <property type="entry name" value="FAD_PCMH"/>
    <property type="match status" value="1"/>
</dbReference>
<dbReference type="InterPro" id="IPR004113">
    <property type="entry name" value="FAD-bd_oxidored_4_C"/>
</dbReference>
<proteinExistence type="inferred from homology"/>
<feature type="binding site" evidence="7">
    <location>
        <begin position="135"/>
        <end position="141"/>
    </location>
    <ligand>
        <name>FAD</name>
        <dbReference type="ChEBI" id="CHEBI:57692"/>
    </ligand>
</feature>
<evidence type="ECO:0000256" key="5">
    <source>
        <dbReference type="PIRSR" id="PIRSR625650-1"/>
    </source>
</evidence>
<evidence type="ECO:0000313" key="10">
    <source>
        <dbReference type="EMBL" id="GAK45473.1"/>
    </source>
</evidence>
<evidence type="ECO:0000256" key="2">
    <source>
        <dbReference type="ARBA" id="ARBA00008000"/>
    </source>
</evidence>
<comment type="similarity">
    <text evidence="2">Belongs to the FAD-binding oxidoreductase/transferase type 4 family.</text>
</comment>
<dbReference type="InterPro" id="IPR016166">
    <property type="entry name" value="FAD-bd_PCMH"/>
</dbReference>
<evidence type="ECO:0000256" key="3">
    <source>
        <dbReference type="ARBA" id="ARBA00022630"/>
    </source>
</evidence>
<dbReference type="Pfam" id="PF01565">
    <property type="entry name" value="FAD_binding_4"/>
    <property type="match status" value="1"/>
</dbReference>
<feature type="site" description="Important for enzyme activity" evidence="8">
    <location>
        <position position="320"/>
    </location>
</feature>
<dbReference type="InterPro" id="IPR016169">
    <property type="entry name" value="FAD-bd_PCMH_sub2"/>
</dbReference>
<organism evidence="10 11">
    <name type="scientific">Tepidicaulis marinus</name>
    <dbReference type="NCBI Taxonomy" id="1333998"/>
    <lineage>
        <taxon>Bacteria</taxon>
        <taxon>Pseudomonadati</taxon>
        <taxon>Pseudomonadota</taxon>
        <taxon>Alphaproteobacteria</taxon>
        <taxon>Hyphomicrobiales</taxon>
        <taxon>Parvibaculaceae</taxon>
        <taxon>Tepidicaulis</taxon>
    </lineage>
</organism>
<keyword evidence="4 7" id="KW-0274">FAD</keyword>
<dbReference type="Pfam" id="PF02913">
    <property type="entry name" value="FAD-oxidase_C"/>
    <property type="match status" value="1"/>
</dbReference>
<dbReference type="EMBL" id="BBIO01000009">
    <property type="protein sequence ID" value="GAK45473.1"/>
    <property type="molecule type" value="Genomic_DNA"/>
</dbReference>
<dbReference type="eggNOG" id="COG0277">
    <property type="taxonomic scope" value="Bacteria"/>
</dbReference>
<dbReference type="InterPro" id="IPR016164">
    <property type="entry name" value="FAD-linked_Oxase-like_C"/>
</dbReference>
<evidence type="ECO:0000256" key="6">
    <source>
        <dbReference type="PIRSR" id="PIRSR625650-2"/>
    </source>
</evidence>
<evidence type="ECO:0000256" key="7">
    <source>
        <dbReference type="PIRSR" id="PIRSR625650-3"/>
    </source>
</evidence>
<sequence length="555" mass="60105">MTIDRQSLRWNGWGKADQENPLPEGAAQWEFIRTALGMRALPSTPAKRFTDVVLPKSRLNADAISRLKEIVGNNQVRDDDYERAFHARGKSYHDLLYVRAGKLEVAPDAVVYPRSIDEVELVMKYCLKNNIALVPYGGGSSVVGGVNAQSGALDRAVITLDMTLMNRVLKIDKKSMTATLQAGIYGPELEKALNEHGVTLSHFPQSFEFSTLGGWIAARGAGQQSNRYGKAEKWLVSAVLVTPKGIWKTESTPASAAGPNLNQLVAGSEGTLGIICEATVKIHEVPEEKDYRGYLFKDFASGVKAVRAINHADIPVAMVRLSDAPETYFFQAASGGSGSGLKAKLQSLYLKAKGLTAPCLMLVGLEGDKESVAYARTRTAAIAERYGATAIGTGAGKKWYQGRFHSPHMRDPMMDHGLGIDTLETSTTWANMLTLHEKVTKAIDEAISANTPEPGERGIVMAHVSHSYPDGASLYFTFLIPRKLDDEVGQWLAIKRAASDAILAGGGTISHHHGVGTDHAPWLAEEKGPQGYRLLKTLKAECDPDGILNPGKLLT</sequence>
<dbReference type="RefSeq" id="WP_045446531.1">
    <property type="nucleotide sequence ID" value="NZ_BBIO01000009.1"/>
</dbReference>
<dbReference type="PANTHER" id="PTHR46568:SF1">
    <property type="entry name" value="ALKYLDIHYDROXYACETONEPHOSPHATE SYNTHASE, PEROXISOMAL"/>
    <property type="match status" value="1"/>
</dbReference>
<keyword evidence="11" id="KW-1185">Reference proteome</keyword>
<dbReference type="InterPro" id="IPR016167">
    <property type="entry name" value="FAD-bd_PCMH_sub1"/>
</dbReference>
<dbReference type="Proteomes" id="UP000028702">
    <property type="component" value="Unassembled WGS sequence"/>
</dbReference>
<comment type="caution">
    <text evidence="10">The sequence shown here is derived from an EMBL/GenBank/DDBJ whole genome shotgun (WGS) entry which is preliminary data.</text>
</comment>
<feature type="active site" description="Proton donor/acceptor" evidence="5">
    <location>
        <position position="475"/>
    </location>
</feature>
<feature type="binding site" evidence="6">
    <location>
        <position position="410"/>
    </location>
    <ligand>
        <name>substrate</name>
    </ligand>
</feature>
<dbReference type="Gene3D" id="3.30.465.10">
    <property type="match status" value="1"/>
</dbReference>
<dbReference type="InterPro" id="IPR025650">
    <property type="entry name" value="Alkyl-DHAP_Synthase"/>
</dbReference>
<evidence type="ECO:0000313" key="11">
    <source>
        <dbReference type="Proteomes" id="UP000028702"/>
    </source>
</evidence>
<dbReference type="Gene3D" id="1.10.45.10">
    <property type="entry name" value="Vanillyl-alcohol Oxidase, Chain A, domain 4"/>
    <property type="match status" value="1"/>
</dbReference>
<dbReference type="InterPro" id="IPR016171">
    <property type="entry name" value="Vanillyl_alc_oxidase_C-sub2"/>
</dbReference>
<comment type="cofactor">
    <cofactor evidence="1 7">
        <name>FAD</name>
        <dbReference type="ChEBI" id="CHEBI:57692"/>
    </cofactor>
</comment>
<dbReference type="PANTHER" id="PTHR46568">
    <property type="entry name" value="ALKYLDIHYDROXYACETONEPHOSPHATE SYNTHASE, PEROXISOMAL"/>
    <property type="match status" value="1"/>
</dbReference>
<feature type="binding site" evidence="7">
    <location>
        <begin position="269"/>
        <end position="275"/>
    </location>
    <ligand>
        <name>FAD</name>
        <dbReference type="ChEBI" id="CHEBI:57692"/>
    </ligand>
</feature>
<dbReference type="InterPro" id="IPR006094">
    <property type="entry name" value="Oxid_FAD_bind_N"/>
</dbReference>
<dbReference type="SUPFAM" id="SSF56176">
    <property type="entry name" value="FAD-binding/transporter-associated domain-like"/>
    <property type="match status" value="1"/>
</dbReference>
<reference evidence="10 11" key="1">
    <citation type="submission" date="2014-07" db="EMBL/GenBank/DDBJ databases">
        <title>Tepidicaulis marinum gen. nov., sp. nov., a novel marine bacterium denitrifying nitrate to nitrous oxide strictly under microaerobic conditions.</title>
        <authorList>
            <person name="Takeuchi M."/>
            <person name="Yamagishi T."/>
            <person name="Kamagata Y."/>
            <person name="Oshima K."/>
            <person name="Hattori M."/>
            <person name="Katayama T."/>
            <person name="Hanada S."/>
            <person name="Tamaki H."/>
            <person name="Marumo K."/>
            <person name="Maeda H."/>
            <person name="Nedachi M."/>
            <person name="Iwasaki W."/>
            <person name="Suwa Y."/>
            <person name="Sakata S."/>
        </authorList>
    </citation>
    <scope>NUCLEOTIDE SEQUENCE [LARGE SCALE GENOMIC DNA]</scope>
    <source>
        <strain evidence="10 11">MA2</strain>
    </source>
</reference>
<dbReference type="GO" id="GO:0071949">
    <property type="term" value="F:FAD binding"/>
    <property type="evidence" value="ECO:0007669"/>
    <property type="project" value="InterPro"/>
</dbReference>
<evidence type="ECO:0000256" key="4">
    <source>
        <dbReference type="ARBA" id="ARBA00022827"/>
    </source>
</evidence>
<dbReference type="Gene3D" id="3.30.300.330">
    <property type="match status" value="1"/>
</dbReference>
<gene>
    <name evidence="10" type="ORF">M2A_1972</name>
</gene>
<evidence type="ECO:0000256" key="1">
    <source>
        <dbReference type="ARBA" id="ARBA00001974"/>
    </source>
</evidence>
<name>A0A081BBQ5_9HYPH</name>
<dbReference type="SUPFAM" id="SSF55103">
    <property type="entry name" value="FAD-linked oxidases, C-terminal domain"/>
    <property type="match status" value="1"/>
</dbReference>
<dbReference type="AlphaFoldDB" id="A0A081BBQ5"/>
<dbReference type="GO" id="GO:0008609">
    <property type="term" value="F:alkylglycerone-phosphate synthase activity"/>
    <property type="evidence" value="ECO:0007669"/>
    <property type="project" value="InterPro"/>
</dbReference>
<dbReference type="GO" id="GO:0008610">
    <property type="term" value="P:lipid biosynthetic process"/>
    <property type="evidence" value="ECO:0007669"/>
    <property type="project" value="InterPro"/>
</dbReference>
<dbReference type="InterPro" id="IPR036318">
    <property type="entry name" value="FAD-bd_PCMH-like_sf"/>
</dbReference>
<accession>A0A081BBQ5</accession>
<evidence type="ECO:0000256" key="8">
    <source>
        <dbReference type="PIRSR" id="PIRSR625650-4"/>
    </source>
</evidence>
<dbReference type="STRING" id="1333998.M2A_1972"/>
<evidence type="ECO:0000259" key="9">
    <source>
        <dbReference type="PROSITE" id="PS51387"/>
    </source>
</evidence>